<name>A0A8C4J574_DRONO</name>
<organism evidence="4 5">
    <name type="scientific">Dromaius novaehollandiae</name>
    <name type="common">Emu</name>
    <dbReference type="NCBI Taxonomy" id="8790"/>
    <lineage>
        <taxon>Eukaryota</taxon>
        <taxon>Metazoa</taxon>
        <taxon>Chordata</taxon>
        <taxon>Craniata</taxon>
        <taxon>Vertebrata</taxon>
        <taxon>Euteleostomi</taxon>
        <taxon>Archelosauria</taxon>
        <taxon>Archosauria</taxon>
        <taxon>Dinosauria</taxon>
        <taxon>Saurischia</taxon>
        <taxon>Theropoda</taxon>
        <taxon>Coelurosauria</taxon>
        <taxon>Aves</taxon>
        <taxon>Palaeognathae</taxon>
        <taxon>Casuariiformes</taxon>
        <taxon>Dromaiidae</taxon>
        <taxon>Dromaius</taxon>
    </lineage>
</organism>
<dbReference type="PANTHER" id="PTHR11430">
    <property type="entry name" value="LIPOCALIN"/>
    <property type="match status" value="1"/>
</dbReference>
<dbReference type="PROSITE" id="PS00213">
    <property type="entry name" value="LIPOCALIN"/>
    <property type="match status" value="1"/>
</dbReference>
<dbReference type="PRINTS" id="PR00179">
    <property type="entry name" value="LIPOCALIN"/>
</dbReference>
<evidence type="ECO:0000313" key="4">
    <source>
        <dbReference type="Ensembl" id="ENSDNVP00000004356.1"/>
    </source>
</evidence>
<evidence type="ECO:0000256" key="1">
    <source>
        <dbReference type="ARBA" id="ARBA00006889"/>
    </source>
</evidence>
<reference evidence="4" key="2">
    <citation type="submission" date="2025-09" db="UniProtKB">
        <authorList>
            <consortium name="Ensembl"/>
        </authorList>
    </citation>
    <scope>IDENTIFICATION</scope>
</reference>
<dbReference type="InterPro" id="IPR012674">
    <property type="entry name" value="Calycin"/>
</dbReference>
<dbReference type="Gene3D" id="2.40.128.20">
    <property type="match status" value="1"/>
</dbReference>
<keyword evidence="5" id="KW-1185">Reference proteome</keyword>
<reference evidence="4" key="1">
    <citation type="submission" date="2025-08" db="UniProtKB">
        <authorList>
            <consortium name="Ensembl"/>
        </authorList>
    </citation>
    <scope>IDENTIFICATION</scope>
</reference>
<dbReference type="InterPro" id="IPR022272">
    <property type="entry name" value="Lipocalin_CS"/>
</dbReference>
<dbReference type="InterPro" id="IPR002345">
    <property type="entry name" value="Lipocalin"/>
</dbReference>
<dbReference type="Proteomes" id="UP000694423">
    <property type="component" value="Unplaced"/>
</dbReference>
<evidence type="ECO:0000259" key="3">
    <source>
        <dbReference type="Pfam" id="PF00061"/>
    </source>
</evidence>
<dbReference type="Ensembl" id="ENSDNVT00000005224.1">
    <property type="protein sequence ID" value="ENSDNVP00000004356.1"/>
    <property type="gene ID" value="ENSDNVG00000003080.1"/>
</dbReference>
<sequence>MVGSRSRMVSSRSPVVGGRSLWWVAGPHNRQHIPMAFLSSTGDGSSQFAGTWHIMAAVSNCPVFLSMKDRMKSSITDFSFTAEGNLIMKAVFPVADECKKVEMLFQKNAQAGHYTNTAEGKQDLRVMETDYDHYAIMYAVKERDKETRITLQLYTRGQDVSPQLLKKFKELYPTMGLTEDMLVVMPKSDECTQAASS</sequence>
<dbReference type="AlphaFoldDB" id="A0A8C4J574"/>
<proteinExistence type="inferred from homology"/>
<dbReference type="GO" id="GO:0036094">
    <property type="term" value="F:small molecule binding"/>
    <property type="evidence" value="ECO:0007669"/>
    <property type="project" value="InterPro"/>
</dbReference>
<dbReference type="PANTHER" id="PTHR11430:SF77">
    <property type="entry name" value="LIPOCALIN-LIKE 1 PROTEIN"/>
    <property type="match status" value="1"/>
</dbReference>
<dbReference type="SUPFAM" id="SSF50814">
    <property type="entry name" value="Lipocalins"/>
    <property type="match status" value="1"/>
</dbReference>
<protein>
    <submittedName>
        <fullName evidence="4">Lipocalin-15-like</fullName>
    </submittedName>
</protein>
<dbReference type="PRINTS" id="PR01254">
    <property type="entry name" value="PGNDSYNTHASE"/>
</dbReference>
<evidence type="ECO:0000256" key="2">
    <source>
        <dbReference type="RuleBase" id="RU003695"/>
    </source>
</evidence>
<comment type="similarity">
    <text evidence="1 2">Belongs to the calycin superfamily. Lipocalin family.</text>
</comment>
<feature type="domain" description="Lipocalin/cytosolic fatty-acid binding" evidence="3">
    <location>
        <begin position="49"/>
        <end position="189"/>
    </location>
</feature>
<dbReference type="InterPro" id="IPR000566">
    <property type="entry name" value="Lipocln_cytosolic_FA-bd_dom"/>
</dbReference>
<accession>A0A8C4J574</accession>
<evidence type="ECO:0000313" key="5">
    <source>
        <dbReference type="Proteomes" id="UP000694423"/>
    </source>
</evidence>
<dbReference type="Pfam" id="PF00061">
    <property type="entry name" value="Lipocalin"/>
    <property type="match status" value="1"/>
</dbReference>